<name>A0A853CXE3_9MICO</name>
<comment type="caution">
    <text evidence="1">The sequence shown here is derived from an EMBL/GenBank/DDBJ whole genome shotgun (WGS) entry which is preliminary data.</text>
</comment>
<sequence>MLRMLSGIGLADYYPQLGQPDQVVAISLRGLRP</sequence>
<organism evidence="1 2">
    <name type="scientific">Leifsonia shinshuensis</name>
    <dbReference type="NCBI Taxonomy" id="150026"/>
    <lineage>
        <taxon>Bacteria</taxon>
        <taxon>Bacillati</taxon>
        <taxon>Actinomycetota</taxon>
        <taxon>Actinomycetes</taxon>
        <taxon>Micrococcales</taxon>
        <taxon>Microbacteriaceae</taxon>
        <taxon>Leifsonia</taxon>
    </lineage>
</organism>
<dbReference type="AlphaFoldDB" id="A0A853CXE3"/>
<protein>
    <submittedName>
        <fullName evidence="1">Uncharacterized protein</fullName>
    </submittedName>
</protein>
<evidence type="ECO:0000313" key="1">
    <source>
        <dbReference type="EMBL" id="NYJ24919.1"/>
    </source>
</evidence>
<gene>
    <name evidence="1" type="ORF">HNR13_003206</name>
</gene>
<proteinExistence type="predicted"/>
<dbReference type="Proteomes" id="UP000578352">
    <property type="component" value="Unassembled WGS sequence"/>
</dbReference>
<accession>A0A853CXE3</accession>
<dbReference type="EMBL" id="JACCFL010000001">
    <property type="protein sequence ID" value="NYJ24919.1"/>
    <property type="molecule type" value="Genomic_DNA"/>
</dbReference>
<evidence type="ECO:0000313" key="2">
    <source>
        <dbReference type="Proteomes" id="UP000578352"/>
    </source>
</evidence>
<reference evidence="1 2" key="1">
    <citation type="submission" date="2020-07" db="EMBL/GenBank/DDBJ databases">
        <title>Sequencing the genomes of 1000 actinobacteria strains.</title>
        <authorList>
            <person name="Klenk H.-P."/>
        </authorList>
    </citation>
    <scope>NUCLEOTIDE SEQUENCE [LARGE SCALE GENOMIC DNA]</scope>
    <source>
        <strain evidence="1 2">DSM 15165</strain>
    </source>
</reference>